<sequence length="379" mass="44136">MQYAKLPKSFCNEMEKIQMSFLWRYTNQSRRPHLVGWDVCCLPMNEGGLGIKRLHHMNDAFLMKMMWNLITKPNDLWCKVLYSKYGRNNDLRVTINSQSYDSPLWKALSGIWDQFQQNIVWQVGDGRKINFWLDKWTPNETSLFSITNQTSIDSTLLVRDVVTPLGDWDYNFLTSTLPSTFAFQVLAIPAPKDIDGQDSIGRLEGLMELERPALIEFKPLCGWRLMSGYLLTIEGANGVLEFPPCALLVTKTMKPLFMEWIFKNINNQLLGTHNKKWSTIFMVACWHMWMWRNKTIFEDQFQRPNDSIFKILKMVEDINKYTQHPLNIHQCNTVFIGWNKPREGWIKLNCDGAYKDSLGLAGCGGLFRNSDGRWIKGYA</sequence>
<organism evidence="1 2">
    <name type="scientific">Trifolium subterraneum</name>
    <name type="common">Subterranean clover</name>
    <dbReference type="NCBI Taxonomy" id="3900"/>
    <lineage>
        <taxon>Eukaryota</taxon>
        <taxon>Viridiplantae</taxon>
        <taxon>Streptophyta</taxon>
        <taxon>Embryophyta</taxon>
        <taxon>Tracheophyta</taxon>
        <taxon>Spermatophyta</taxon>
        <taxon>Magnoliopsida</taxon>
        <taxon>eudicotyledons</taxon>
        <taxon>Gunneridae</taxon>
        <taxon>Pentapetalae</taxon>
        <taxon>rosids</taxon>
        <taxon>fabids</taxon>
        <taxon>Fabales</taxon>
        <taxon>Fabaceae</taxon>
        <taxon>Papilionoideae</taxon>
        <taxon>50 kb inversion clade</taxon>
        <taxon>NPAAA clade</taxon>
        <taxon>Hologalegina</taxon>
        <taxon>IRL clade</taxon>
        <taxon>Trifolieae</taxon>
        <taxon>Trifolium</taxon>
    </lineage>
</organism>
<keyword evidence="2" id="KW-1185">Reference proteome</keyword>
<dbReference type="AlphaFoldDB" id="A0A2Z6P630"/>
<proteinExistence type="predicted"/>
<dbReference type="PANTHER" id="PTHR33116">
    <property type="entry name" value="REVERSE TRANSCRIPTASE ZINC-BINDING DOMAIN-CONTAINING PROTEIN-RELATED-RELATED"/>
    <property type="match status" value="1"/>
</dbReference>
<name>A0A2Z6P630_TRISU</name>
<evidence type="ECO:0008006" key="3">
    <source>
        <dbReference type="Google" id="ProtNLM"/>
    </source>
</evidence>
<dbReference type="OrthoDB" id="1422167at2759"/>
<reference evidence="2" key="1">
    <citation type="journal article" date="2017" name="Front. Plant Sci.">
        <title>Climate Clever Clovers: New Paradigm to Reduce the Environmental Footprint of Ruminants by Breeding Low Methanogenic Forages Utilizing Haplotype Variation.</title>
        <authorList>
            <person name="Kaur P."/>
            <person name="Appels R."/>
            <person name="Bayer P.E."/>
            <person name="Keeble-Gagnere G."/>
            <person name="Wang J."/>
            <person name="Hirakawa H."/>
            <person name="Shirasawa K."/>
            <person name="Vercoe P."/>
            <person name="Stefanova K."/>
            <person name="Durmic Z."/>
            <person name="Nichols P."/>
            <person name="Revell C."/>
            <person name="Isobe S.N."/>
            <person name="Edwards D."/>
            <person name="Erskine W."/>
        </authorList>
    </citation>
    <scope>NUCLEOTIDE SEQUENCE [LARGE SCALE GENOMIC DNA]</scope>
    <source>
        <strain evidence="2">cv. Daliak</strain>
    </source>
</reference>
<dbReference type="PANTHER" id="PTHR33116:SF78">
    <property type="entry name" value="OS12G0587133 PROTEIN"/>
    <property type="match status" value="1"/>
</dbReference>
<accession>A0A2Z6P630</accession>
<evidence type="ECO:0000313" key="1">
    <source>
        <dbReference type="EMBL" id="GAU43615.1"/>
    </source>
</evidence>
<evidence type="ECO:0000313" key="2">
    <source>
        <dbReference type="Proteomes" id="UP000242715"/>
    </source>
</evidence>
<protein>
    <recommendedName>
        <fullName evidence="3">RNase H type-1 domain-containing protein</fullName>
    </recommendedName>
</protein>
<gene>
    <name evidence="1" type="ORF">TSUD_185080</name>
</gene>
<dbReference type="EMBL" id="DF973985">
    <property type="protein sequence ID" value="GAU43615.1"/>
    <property type="molecule type" value="Genomic_DNA"/>
</dbReference>
<dbReference type="Proteomes" id="UP000242715">
    <property type="component" value="Unassembled WGS sequence"/>
</dbReference>